<keyword evidence="5" id="KW-1185">Reference proteome</keyword>
<gene>
    <name evidence="4" type="ORF">CAAN4_F15808</name>
</gene>
<name>A0ABP0EKN2_9ASCO</name>
<dbReference type="PANTHER" id="PTHR12658:SF0">
    <property type="entry name" value="TUBULIN-SPECIFIC CHAPERONE D"/>
    <property type="match status" value="1"/>
</dbReference>
<evidence type="ECO:0000313" key="4">
    <source>
        <dbReference type="EMBL" id="CAK7914301.1"/>
    </source>
</evidence>
<dbReference type="EMBL" id="OZ004258">
    <property type="protein sequence ID" value="CAK7914301.1"/>
    <property type="molecule type" value="Genomic_DNA"/>
</dbReference>
<dbReference type="Pfam" id="PF23579">
    <property type="entry name" value="ARM_TBCD"/>
    <property type="match status" value="1"/>
</dbReference>
<evidence type="ECO:0008006" key="6">
    <source>
        <dbReference type="Google" id="ProtNLM"/>
    </source>
</evidence>
<evidence type="ECO:0000259" key="3">
    <source>
        <dbReference type="Pfam" id="PF25767"/>
    </source>
</evidence>
<sequence length="1122" mass="128571">MDQLLEESLLKRKDGLHSQINTLINQLCDETKLKKSHSDQINRSKGSKVLVIANKIKVLVQEFEPSPNLLDSSLSRYIDSLSLGYSNARESDVVDDILESIAVVVYTLSKIRGFKYITNYFSSDVYMVPKLLLWMEDNTKTSDSQQFLILLWLSNLVLVPFQLQQISPDIPDRLFSMSLRALGQYSKGSKNQIMISILLSRLLTRSDSKVLLNDYFMNIIPPVWSLNLTNKVYPSSLKLGHMITINKILKRIDGSSNNDYYLVVRDILDHDFAIVQSDCQDQSDFTNMNVLYLIKLSQRWCLYELSCLQYLPVADNINQLFQRILFPLSSAGKLDTSLRYALAKTLSNICTHLSTTAVNYQDQIINYILNDLEISNLQMDSPNDSVFDPDLDIRPDYVSTSHYHTVLLFLGYLTLKKSLPTSYIPVVLSIIHKTLFFSQKLLTVTLGSQIRDSSCFVLWAISRSIPAREFPKIVDSFTSQTILYDLFQVAIFDTDLIIRRCGIAVLQEYIGRFGLYIFEFERKEIDLDGELMGGFIIEFIQLFDTPSVSTLAASYEIIPKLIYMGFNVNFFISILMNQINDPDVDFHIKKLSAISLNEIITNNIRKQYDLKNHKSDDLQLWEFSRITHDLCKSIKSEVPGALYSISAILFSQPEQNLENELDLIVRYVAEHFSFDIHTDSHEKGEEFTSFFTAILNAEYFNGEPQLESLYWDHLFEISRVSFNSDLVKQIQCLFEIATSCDQISDDLQDRIISLIKHNNLNLASSIGYLSDINSSFMQVIVNMIENKKGVQAETRAELIKSLSHHFKMNAINIEIIPRILNMLDDYTITIQGDVGSKIRSSVLDFIKDHLPTLQKHSNLITEVYSKVVRLSTEALDSLRMQAMAILIESNDFATVSPLSSNTELYFQNLFQFYTKNLLEDPTLRKSFWSGYVFCVGMANHSLINTSLNTLLKYLESTESSFKSIFFMEMLKLLGSPKEGLKSLPPRTLKRYTATLNTLLYLFESGTTFPTDFNYEALYIRCYNLHINTANSQRIGLVIKMFQYISCLNLDISMSAKKRLCWLACKHSLPGVRLMSGEALLEVVIEMDSCDPLSQSFIIDTEWDMPTKELVQKYKTLECVIMN</sequence>
<reference evidence="4 5" key="1">
    <citation type="submission" date="2024-01" db="EMBL/GenBank/DDBJ databases">
        <authorList>
            <consortium name="Genoscope - CEA"/>
            <person name="William W."/>
        </authorList>
    </citation>
    <scope>NUCLEOTIDE SEQUENCE [LARGE SCALE GENOMIC DNA]</scope>
    <source>
        <strain evidence="4 5">29B2s-10</strain>
    </source>
</reference>
<proteinExistence type="predicted"/>
<dbReference type="Pfam" id="PF25767">
    <property type="entry name" value="ARM_TBCD_2nd"/>
    <property type="match status" value="1"/>
</dbReference>
<evidence type="ECO:0000256" key="1">
    <source>
        <dbReference type="ARBA" id="ARBA00023186"/>
    </source>
</evidence>
<organism evidence="4 5">
    <name type="scientific">[Candida] anglica</name>
    <dbReference type="NCBI Taxonomy" id="148631"/>
    <lineage>
        <taxon>Eukaryota</taxon>
        <taxon>Fungi</taxon>
        <taxon>Dikarya</taxon>
        <taxon>Ascomycota</taxon>
        <taxon>Saccharomycotina</taxon>
        <taxon>Pichiomycetes</taxon>
        <taxon>Debaryomycetaceae</taxon>
        <taxon>Kurtzmaniella</taxon>
    </lineage>
</organism>
<dbReference type="Pfam" id="PF12612">
    <property type="entry name" value="TFCD_C"/>
    <property type="match status" value="1"/>
</dbReference>
<evidence type="ECO:0000313" key="5">
    <source>
        <dbReference type="Proteomes" id="UP001497600"/>
    </source>
</evidence>
<dbReference type="InterPro" id="IPR022577">
    <property type="entry name" value="TBCD_C"/>
</dbReference>
<dbReference type="InterPro" id="IPR058033">
    <property type="entry name" value="ARM_TBCD_2nd"/>
</dbReference>
<dbReference type="InterPro" id="IPR016024">
    <property type="entry name" value="ARM-type_fold"/>
</dbReference>
<feature type="domain" description="Tubulin-folding cofactor D ARM repeats" evidence="3">
    <location>
        <begin position="398"/>
        <end position="515"/>
    </location>
</feature>
<accession>A0ABP0EKN2</accession>
<evidence type="ECO:0000259" key="2">
    <source>
        <dbReference type="Pfam" id="PF12612"/>
    </source>
</evidence>
<protein>
    <recommendedName>
        <fullName evidence="6">Tubulin-specific chaperone D C-terminal domain-containing protein</fullName>
    </recommendedName>
</protein>
<keyword evidence="1" id="KW-0143">Chaperone</keyword>
<feature type="domain" description="Tubulin-folding cofactor D C-terminal" evidence="2">
    <location>
        <begin position="862"/>
        <end position="973"/>
    </location>
</feature>
<dbReference type="InterPro" id="IPR033162">
    <property type="entry name" value="TBCD"/>
</dbReference>
<dbReference type="Proteomes" id="UP001497600">
    <property type="component" value="Chromosome F"/>
</dbReference>
<dbReference type="PANTHER" id="PTHR12658">
    <property type="entry name" value="BETA-TUBULIN COFACTOR D"/>
    <property type="match status" value="1"/>
</dbReference>
<dbReference type="SUPFAM" id="SSF48371">
    <property type="entry name" value="ARM repeat"/>
    <property type="match status" value="1"/>
</dbReference>